<reference evidence="2" key="1">
    <citation type="submission" date="2021-06" db="EMBL/GenBank/DDBJ databases">
        <title>Updating the genus Pseudomonas: Description of 43 new species and partition of the Pseudomonas putida group.</title>
        <authorList>
            <person name="Girard L."/>
            <person name="Lood C."/>
            <person name="Vandamme P."/>
            <person name="Rokni-Zadeh H."/>
            <person name="Van Noort V."/>
            <person name="Hofte M."/>
            <person name="Lavigne R."/>
            <person name="De Mot R."/>
        </authorList>
    </citation>
    <scope>NUCLEOTIDE SEQUENCE</scope>
    <source>
        <strain evidence="2">SWRI74</strain>
    </source>
</reference>
<dbReference type="EMBL" id="JAHSTU010000014">
    <property type="protein sequence ID" value="MBV4524343.1"/>
    <property type="molecule type" value="Genomic_DNA"/>
</dbReference>
<sequence length="215" mass="23780">MSKKLVALALTSSLGLLAGIQSASAGVSLFKDYTYGTPMDKYTRSAGYYDCSNSEYKGRCTDNFDFVGQKFTVALFFREDKLDTVALLAPYQQSLYQKVSDALSKSFNIISLENEKSFMDMVTLRNTATQDDYVKKFTAFESTALATGDLTYSYLEVPETVGYADVDAIMAAAPEDVRRAAVRLVRDEKSSTLIVRFELPNVSLKHASAQADESF</sequence>
<evidence type="ECO:0008006" key="4">
    <source>
        <dbReference type="Google" id="ProtNLM"/>
    </source>
</evidence>
<feature type="chain" id="PRO_5045444234" description="DUF4852 domain-containing protein" evidence="1">
    <location>
        <begin position="26"/>
        <end position="215"/>
    </location>
</feature>
<feature type="signal peptide" evidence="1">
    <location>
        <begin position="1"/>
        <end position="25"/>
    </location>
</feature>
<keyword evidence="3" id="KW-1185">Reference proteome</keyword>
<evidence type="ECO:0000256" key="1">
    <source>
        <dbReference type="SAM" id="SignalP"/>
    </source>
</evidence>
<accession>A0ABS6QZK4</accession>
<comment type="caution">
    <text evidence="2">The sequence shown here is derived from an EMBL/GenBank/DDBJ whole genome shotgun (WGS) entry which is preliminary data.</text>
</comment>
<proteinExistence type="predicted"/>
<name>A0ABS6QZK4_9PSED</name>
<gene>
    <name evidence="2" type="ORF">KVG88_30175</name>
</gene>
<organism evidence="2 3">
    <name type="scientific">Pseudomonas azerbaijanoccidentalis</name>
    <dbReference type="NCBI Taxonomy" id="2842347"/>
    <lineage>
        <taxon>Bacteria</taxon>
        <taxon>Pseudomonadati</taxon>
        <taxon>Pseudomonadota</taxon>
        <taxon>Gammaproteobacteria</taxon>
        <taxon>Pseudomonadales</taxon>
        <taxon>Pseudomonadaceae</taxon>
        <taxon>Pseudomonas</taxon>
    </lineage>
</organism>
<evidence type="ECO:0000313" key="3">
    <source>
        <dbReference type="Proteomes" id="UP001049200"/>
    </source>
</evidence>
<keyword evidence="1" id="KW-0732">Signal</keyword>
<protein>
    <recommendedName>
        <fullName evidence="4">DUF4852 domain-containing protein</fullName>
    </recommendedName>
</protein>
<dbReference type="Proteomes" id="UP001049200">
    <property type="component" value="Unassembled WGS sequence"/>
</dbReference>
<evidence type="ECO:0000313" key="2">
    <source>
        <dbReference type="EMBL" id="MBV4524343.1"/>
    </source>
</evidence>
<dbReference type="RefSeq" id="WP_217873546.1">
    <property type="nucleotide sequence ID" value="NZ_JAHSTU010000014.1"/>
</dbReference>